<keyword evidence="8" id="KW-0378">Hydrolase</keyword>
<dbReference type="InterPro" id="IPR003959">
    <property type="entry name" value="ATPase_AAA_core"/>
</dbReference>
<evidence type="ECO:0000256" key="17">
    <source>
        <dbReference type="ARBA" id="ARBA00064205"/>
    </source>
</evidence>
<evidence type="ECO:0000313" key="19">
    <source>
        <dbReference type="EMBL" id="CAH0382429.1"/>
    </source>
</evidence>
<dbReference type="PANTHER" id="PTHR23077:SF12">
    <property type="entry name" value="PEROXISOMAL ATPASE PEX1"/>
    <property type="match status" value="1"/>
</dbReference>
<dbReference type="InterPro" id="IPR041569">
    <property type="entry name" value="AAA_lid_3"/>
</dbReference>
<evidence type="ECO:0000256" key="8">
    <source>
        <dbReference type="ARBA" id="ARBA00022801"/>
    </source>
</evidence>
<keyword evidence="9" id="KW-0067">ATP-binding</keyword>
<dbReference type="KEGG" id="btab:109044055"/>
<evidence type="ECO:0000256" key="1">
    <source>
        <dbReference type="ARBA" id="ARBA00004514"/>
    </source>
</evidence>
<keyword evidence="4" id="KW-0963">Cytoplasm</keyword>
<evidence type="ECO:0000313" key="20">
    <source>
        <dbReference type="Proteomes" id="UP001152759"/>
    </source>
</evidence>
<evidence type="ECO:0000256" key="5">
    <source>
        <dbReference type="ARBA" id="ARBA00022593"/>
    </source>
</evidence>
<dbReference type="InterPro" id="IPR027417">
    <property type="entry name" value="P-loop_NTPase"/>
</dbReference>
<dbReference type="Gene3D" id="3.40.50.300">
    <property type="entry name" value="P-loop containing nucleotide triphosphate hydrolases"/>
    <property type="match status" value="2"/>
</dbReference>
<feature type="domain" description="AAA+ ATPase" evidence="18">
    <location>
        <begin position="515"/>
        <end position="675"/>
    </location>
</feature>
<dbReference type="Gene3D" id="1.10.8.60">
    <property type="match status" value="2"/>
</dbReference>
<keyword evidence="6" id="KW-0677">Repeat</keyword>
<dbReference type="Pfam" id="PF00004">
    <property type="entry name" value="AAA"/>
    <property type="match status" value="2"/>
</dbReference>
<keyword evidence="12" id="KW-0576">Peroxisome</keyword>
<sequence length="1059" mass="119842">MNTSVFQVCYVSSQNCFIYLPQVSFKHIIKSDNKIKVFSVRRFDSDEITPTAYFSGQLSNSLPDGCIGLNPVYARLLNIPEKLSVCVSEVTHFVSVAKASITPLTPDDYDILESCANHVEESLLTQLRIVWSTQVFPIWISKSLSMNLRVDFIEPNSDVGCLEQFSELVINYADDKHKHAPNNKSDIVTRNTESSSSPSNCPSDYFKEYFKEEAWPLLTNETISSSKAIKKNFYFRVHPSSALTFLYASPLLTHPFNCFVFRKHLPKLWVFRQRPWLCKITKVDLVLSDSPKSNPKTVVPENVPENEFIPVDDNESVFYVAINVIEDLDKSLTNYKHIPHHKCVYVSNEVMQMLQINVCDRLKVENCEINCSIQEPTVIFFSPLDFCVSEDEEIEFQKQLKIHLQNCLEESSPFLLNRTSLLSMPYRNNECKLKLIISSDKSKVFLLTRDSLRFLSFRLLRKYPYKSDWSPRQDTFKLNLDDLCTVHLEEMCSEGQKLIPLSLHLSEAPKFTIFKSCNFLVTGGPGSGKTTAAKLLFKDLIVAPYFVYHKYFSCKTLKGKTFDKVEKALKQCFVECVYHEPSILFLDDIDIICSAVYFNHDNYPEFVHSHKVAITFKELVSFAQSNFRIIVIATAGSSAKLNEEIMPVHGIPVFSVVFEIPELTKENRIQILKSFLPQKILEQGFNVDFESLASKTENYAIQDFSDLCQKIKFVAWKEGGFKKDHFVSDDHIQEAVKAIVPLSLRDVNLKREEKISWSDIGGMSRIKQILTEHLIWPVKYPQIFMQNPSKNLSGILLYGMPGTGKTMIASSLVTECRINFISIKGPELLSKFIGASEEGVRNIFKKAESAKPCILFFDEFDSLAPRRGQDNTGVTDRVVNQLLTQLDGVESLEGVTVVAATSRPDLIDPALLRPGRLYPLIHCPLPTEDERLQILQVLSAELPLASDIDLCAIAHSSENFTGADLRGLLFTAQMNAIDEITNSESRTENIHQNTSAATKAPMTISQKHLLAALESSAPSLSLKERQKFQNIYKAFASSKGGRDDDVADPSKLVQKLTLA</sequence>
<dbReference type="Pfam" id="PF09262">
    <property type="entry name" value="PEX-1N"/>
    <property type="match status" value="1"/>
</dbReference>
<evidence type="ECO:0000256" key="12">
    <source>
        <dbReference type="ARBA" id="ARBA00023140"/>
    </source>
</evidence>
<evidence type="ECO:0000256" key="2">
    <source>
        <dbReference type="ARBA" id="ARBA00006914"/>
    </source>
</evidence>
<evidence type="ECO:0000256" key="4">
    <source>
        <dbReference type="ARBA" id="ARBA00022490"/>
    </source>
</evidence>
<dbReference type="Proteomes" id="UP001152759">
    <property type="component" value="Chromosome 1"/>
</dbReference>
<reference evidence="19" key="1">
    <citation type="submission" date="2021-12" db="EMBL/GenBank/DDBJ databases">
        <authorList>
            <person name="King R."/>
        </authorList>
    </citation>
    <scope>NUCLEOTIDE SEQUENCE</scope>
</reference>
<dbReference type="SUPFAM" id="SSF52540">
    <property type="entry name" value="P-loop containing nucleoside triphosphate hydrolases"/>
    <property type="match status" value="2"/>
</dbReference>
<dbReference type="FunFam" id="1.10.8.60:FF:000105">
    <property type="entry name" value="PeRoXisome assembly factor"/>
    <property type="match status" value="1"/>
</dbReference>
<evidence type="ECO:0000256" key="11">
    <source>
        <dbReference type="ARBA" id="ARBA00023136"/>
    </source>
</evidence>
<dbReference type="AlphaFoldDB" id="A0A9P0A1T9"/>
<evidence type="ECO:0000256" key="6">
    <source>
        <dbReference type="ARBA" id="ARBA00022737"/>
    </source>
</evidence>
<evidence type="ECO:0000256" key="14">
    <source>
        <dbReference type="ARBA" id="ARBA00034532"/>
    </source>
</evidence>
<dbReference type="FunFam" id="3.40.50.300:FF:000149">
    <property type="entry name" value="Nuclear valosin-containing protein-like"/>
    <property type="match status" value="1"/>
</dbReference>
<comment type="similarity">
    <text evidence="2">Belongs to the AAA ATPase family.</text>
</comment>
<comment type="catalytic activity">
    <reaction evidence="16">
        <text>ATP + H2O = ADP + phosphate + H(+)</text>
        <dbReference type="Rhea" id="RHEA:13065"/>
        <dbReference type="ChEBI" id="CHEBI:15377"/>
        <dbReference type="ChEBI" id="CHEBI:15378"/>
        <dbReference type="ChEBI" id="CHEBI:30616"/>
        <dbReference type="ChEBI" id="CHEBI:43474"/>
        <dbReference type="ChEBI" id="CHEBI:456216"/>
    </reaction>
    <physiologicalReaction direction="left-to-right" evidence="16">
        <dbReference type="Rhea" id="RHEA:13066"/>
    </physiologicalReaction>
</comment>
<dbReference type="PANTHER" id="PTHR23077">
    <property type="entry name" value="AAA-FAMILY ATPASE"/>
    <property type="match status" value="1"/>
</dbReference>
<feature type="domain" description="AAA+ ATPase" evidence="18">
    <location>
        <begin position="791"/>
        <end position="927"/>
    </location>
</feature>
<evidence type="ECO:0000256" key="13">
    <source>
        <dbReference type="ARBA" id="ARBA00032509"/>
    </source>
</evidence>
<dbReference type="GO" id="GO:0005524">
    <property type="term" value="F:ATP binding"/>
    <property type="evidence" value="ECO:0007669"/>
    <property type="project" value="UniProtKB-KW"/>
</dbReference>
<evidence type="ECO:0000256" key="7">
    <source>
        <dbReference type="ARBA" id="ARBA00022741"/>
    </source>
</evidence>
<dbReference type="GO" id="GO:0016558">
    <property type="term" value="P:protein import into peroxisome matrix"/>
    <property type="evidence" value="ECO:0007669"/>
    <property type="project" value="TreeGrafter"/>
</dbReference>
<dbReference type="PROSITE" id="PS00674">
    <property type="entry name" value="AAA"/>
    <property type="match status" value="1"/>
</dbReference>
<dbReference type="SMART" id="SM00382">
    <property type="entry name" value="AAA"/>
    <property type="match status" value="2"/>
</dbReference>
<gene>
    <name evidence="19" type="ORF">BEMITA_LOCUS1973</name>
</gene>
<comment type="subcellular location">
    <subcellularLocation>
        <location evidence="1">Cytoplasm</location>
        <location evidence="1">Cytosol</location>
    </subcellularLocation>
    <subcellularLocation>
        <location evidence="15">Peroxisome membrane</location>
    </subcellularLocation>
</comment>
<dbReference type="InterPro" id="IPR015342">
    <property type="entry name" value="PEX1-N_C-lobe"/>
</dbReference>
<keyword evidence="7" id="KW-0547">Nucleotide-binding</keyword>
<dbReference type="GO" id="GO:0005829">
    <property type="term" value="C:cytosol"/>
    <property type="evidence" value="ECO:0007669"/>
    <property type="project" value="UniProtKB-SubCell"/>
</dbReference>
<dbReference type="SUPFAM" id="SSF54585">
    <property type="entry name" value="Cdc48 domain 2-like"/>
    <property type="match status" value="1"/>
</dbReference>
<dbReference type="InterPro" id="IPR003960">
    <property type="entry name" value="ATPase_AAA_CS"/>
</dbReference>
<evidence type="ECO:0000256" key="16">
    <source>
        <dbReference type="ARBA" id="ARBA00048778"/>
    </source>
</evidence>
<evidence type="ECO:0000256" key="10">
    <source>
        <dbReference type="ARBA" id="ARBA00022927"/>
    </source>
</evidence>
<keyword evidence="10" id="KW-0653">Protein transport</keyword>
<evidence type="ECO:0000256" key="9">
    <source>
        <dbReference type="ARBA" id="ARBA00022840"/>
    </source>
</evidence>
<evidence type="ECO:0000256" key="3">
    <source>
        <dbReference type="ARBA" id="ARBA00022448"/>
    </source>
</evidence>
<comment type="subunit">
    <text evidence="17">Interacts with PEX6; forming the PEX1-PEX6 AAA ATPase complex, which is composed of a heterohexamer formed by a trimer of PEX1-PEX6 dimers.</text>
</comment>
<keyword evidence="3" id="KW-0813">Transport</keyword>
<keyword evidence="5" id="KW-0962">Peroxisome biogenesis</keyword>
<dbReference type="InterPro" id="IPR003593">
    <property type="entry name" value="AAA+_ATPase"/>
</dbReference>
<name>A0A9P0A1T9_BEMTA</name>
<keyword evidence="20" id="KW-1185">Reference proteome</keyword>
<dbReference type="Pfam" id="PF17862">
    <property type="entry name" value="AAA_lid_3"/>
    <property type="match status" value="1"/>
</dbReference>
<keyword evidence="11" id="KW-0472">Membrane</keyword>
<organism evidence="19 20">
    <name type="scientific">Bemisia tabaci</name>
    <name type="common">Sweetpotato whitefly</name>
    <name type="synonym">Aleurodes tabaci</name>
    <dbReference type="NCBI Taxonomy" id="7038"/>
    <lineage>
        <taxon>Eukaryota</taxon>
        <taxon>Metazoa</taxon>
        <taxon>Ecdysozoa</taxon>
        <taxon>Arthropoda</taxon>
        <taxon>Hexapoda</taxon>
        <taxon>Insecta</taxon>
        <taxon>Pterygota</taxon>
        <taxon>Neoptera</taxon>
        <taxon>Paraneoptera</taxon>
        <taxon>Hemiptera</taxon>
        <taxon>Sternorrhyncha</taxon>
        <taxon>Aleyrodoidea</taxon>
        <taxon>Aleyrodidae</taxon>
        <taxon>Aleyrodinae</taxon>
        <taxon>Bemisia</taxon>
    </lineage>
</organism>
<dbReference type="GO" id="GO:0016887">
    <property type="term" value="F:ATP hydrolysis activity"/>
    <property type="evidence" value="ECO:0007669"/>
    <property type="project" value="InterPro"/>
</dbReference>
<dbReference type="EMBL" id="OU963862">
    <property type="protein sequence ID" value="CAH0382429.1"/>
    <property type="molecule type" value="Genomic_DNA"/>
</dbReference>
<dbReference type="Gene3D" id="3.10.330.10">
    <property type="match status" value="1"/>
</dbReference>
<evidence type="ECO:0000259" key="18">
    <source>
        <dbReference type="SMART" id="SM00382"/>
    </source>
</evidence>
<dbReference type="InterPro" id="IPR050168">
    <property type="entry name" value="AAA_ATPase_domain"/>
</dbReference>
<dbReference type="GO" id="GO:0005778">
    <property type="term" value="C:peroxisomal membrane"/>
    <property type="evidence" value="ECO:0007669"/>
    <property type="project" value="UniProtKB-SubCell"/>
</dbReference>
<proteinExistence type="inferred from homology"/>
<protein>
    <recommendedName>
        <fullName evidence="14">Peroxisomal ATPase PEX1</fullName>
    </recommendedName>
    <alternativeName>
        <fullName evidence="13">Peroxin-1</fullName>
    </alternativeName>
</protein>
<accession>A0A9P0A1T9</accession>
<dbReference type="InterPro" id="IPR029067">
    <property type="entry name" value="CDC48_domain_2-like_sf"/>
</dbReference>
<evidence type="ECO:0000256" key="15">
    <source>
        <dbReference type="ARBA" id="ARBA00046271"/>
    </source>
</evidence>
<dbReference type="CDD" id="cd00009">
    <property type="entry name" value="AAA"/>
    <property type="match status" value="1"/>
</dbReference>